<comment type="caution">
    <text evidence="16">The sequence shown here is derived from an EMBL/GenBank/DDBJ whole genome shotgun (WGS) entry which is preliminary data.</text>
</comment>
<dbReference type="PROSITE" id="PS00086">
    <property type="entry name" value="CYTOCHROME_P450"/>
    <property type="match status" value="1"/>
</dbReference>
<dbReference type="InParanoid" id="A0A2J7RLJ8"/>
<keyword evidence="15" id="KW-1133">Transmembrane helix</keyword>
<dbReference type="CDD" id="cd20628">
    <property type="entry name" value="CYP4"/>
    <property type="match status" value="1"/>
</dbReference>
<dbReference type="AlphaFoldDB" id="A0A2J7RLJ8"/>
<dbReference type="GO" id="GO:0005789">
    <property type="term" value="C:endoplasmic reticulum membrane"/>
    <property type="evidence" value="ECO:0007669"/>
    <property type="project" value="UniProtKB-SubCell"/>
</dbReference>
<dbReference type="EMBL" id="NEVH01002684">
    <property type="protein sequence ID" value="PNF41679.1"/>
    <property type="molecule type" value="Genomic_DNA"/>
</dbReference>
<dbReference type="InterPro" id="IPR001128">
    <property type="entry name" value="Cyt_P450"/>
</dbReference>
<dbReference type="GO" id="GO:0016705">
    <property type="term" value="F:oxidoreductase activity, acting on paired donors, with incorporation or reduction of molecular oxygen"/>
    <property type="evidence" value="ECO:0007669"/>
    <property type="project" value="InterPro"/>
</dbReference>
<keyword evidence="6 13" id="KW-0479">Metal-binding</keyword>
<evidence type="ECO:0000256" key="2">
    <source>
        <dbReference type="ARBA" id="ARBA00004174"/>
    </source>
</evidence>
<dbReference type="PRINTS" id="PR00463">
    <property type="entry name" value="EP450I"/>
</dbReference>
<evidence type="ECO:0000256" key="1">
    <source>
        <dbReference type="ARBA" id="ARBA00001971"/>
    </source>
</evidence>
<dbReference type="InterPro" id="IPR036396">
    <property type="entry name" value="Cyt_P450_sf"/>
</dbReference>
<evidence type="ECO:0000256" key="9">
    <source>
        <dbReference type="ARBA" id="ARBA00023002"/>
    </source>
</evidence>
<keyword evidence="8" id="KW-0492">Microsome</keyword>
<evidence type="ECO:0000256" key="13">
    <source>
        <dbReference type="PIRSR" id="PIRSR602401-1"/>
    </source>
</evidence>
<dbReference type="OrthoDB" id="1470350at2759"/>
<keyword evidence="15" id="KW-0812">Transmembrane</keyword>
<protein>
    <submittedName>
        <fullName evidence="16">Cytochrome P450 4C1</fullName>
    </submittedName>
</protein>
<evidence type="ECO:0000256" key="12">
    <source>
        <dbReference type="ARBA" id="ARBA00023136"/>
    </source>
</evidence>
<feature type="binding site" description="axial binding residue" evidence="13">
    <location>
        <position position="453"/>
    </location>
    <ligand>
        <name>heme</name>
        <dbReference type="ChEBI" id="CHEBI:30413"/>
    </ligand>
    <ligandPart>
        <name>Fe</name>
        <dbReference type="ChEBI" id="CHEBI:18248"/>
    </ligandPart>
</feature>
<dbReference type="PANTHER" id="PTHR24291:SF189">
    <property type="entry name" value="CYTOCHROME P450 4C3-RELATED"/>
    <property type="match status" value="1"/>
</dbReference>
<organism evidence="16 17">
    <name type="scientific">Cryptotermes secundus</name>
    <dbReference type="NCBI Taxonomy" id="105785"/>
    <lineage>
        <taxon>Eukaryota</taxon>
        <taxon>Metazoa</taxon>
        <taxon>Ecdysozoa</taxon>
        <taxon>Arthropoda</taxon>
        <taxon>Hexapoda</taxon>
        <taxon>Insecta</taxon>
        <taxon>Pterygota</taxon>
        <taxon>Neoptera</taxon>
        <taxon>Polyneoptera</taxon>
        <taxon>Dictyoptera</taxon>
        <taxon>Blattodea</taxon>
        <taxon>Blattoidea</taxon>
        <taxon>Termitoidae</taxon>
        <taxon>Kalotermitidae</taxon>
        <taxon>Cryptotermitinae</taxon>
        <taxon>Cryptotermes</taxon>
    </lineage>
</organism>
<dbReference type="GO" id="GO:0004497">
    <property type="term" value="F:monooxygenase activity"/>
    <property type="evidence" value="ECO:0007669"/>
    <property type="project" value="UniProtKB-KW"/>
</dbReference>
<keyword evidence="12 15" id="KW-0472">Membrane</keyword>
<evidence type="ECO:0000256" key="6">
    <source>
        <dbReference type="ARBA" id="ARBA00022723"/>
    </source>
</evidence>
<dbReference type="Pfam" id="PF00067">
    <property type="entry name" value="p450"/>
    <property type="match status" value="1"/>
</dbReference>
<comment type="similarity">
    <text evidence="4 14">Belongs to the cytochrome P450 family.</text>
</comment>
<reference evidence="16 17" key="1">
    <citation type="submission" date="2017-12" db="EMBL/GenBank/DDBJ databases">
        <title>Hemimetabolous genomes reveal molecular basis of termite eusociality.</title>
        <authorList>
            <person name="Harrison M.C."/>
            <person name="Jongepier E."/>
            <person name="Robertson H.M."/>
            <person name="Arning N."/>
            <person name="Bitard-Feildel T."/>
            <person name="Chao H."/>
            <person name="Childers C.P."/>
            <person name="Dinh H."/>
            <person name="Doddapaneni H."/>
            <person name="Dugan S."/>
            <person name="Gowin J."/>
            <person name="Greiner C."/>
            <person name="Han Y."/>
            <person name="Hu H."/>
            <person name="Hughes D.S.T."/>
            <person name="Huylmans A.-K."/>
            <person name="Kemena C."/>
            <person name="Kremer L.P.M."/>
            <person name="Lee S.L."/>
            <person name="Lopez-Ezquerra A."/>
            <person name="Mallet L."/>
            <person name="Monroy-Kuhn J.M."/>
            <person name="Moser A."/>
            <person name="Murali S.C."/>
            <person name="Muzny D.M."/>
            <person name="Otani S."/>
            <person name="Piulachs M.-D."/>
            <person name="Poelchau M."/>
            <person name="Qu J."/>
            <person name="Schaub F."/>
            <person name="Wada-Katsumata A."/>
            <person name="Worley K.C."/>
            <person name="Xie Q."/>
            <person name="Ylla G."/>
            <person name="Poulsen M."/>
            <person name="Gibbs R.A."/>
            <person name="Schal C."/>
            <person name="Richards S."/>
            <person name="Belles X."/>
            <person name="Korb J."/>
            <person name="Bornberg-Bauer E."/>
        </authorList>
    </citation>
    <scope>NUCLEOTIDE SEQUENCE [LARGE SCALE GENOMIC DNA]</scope>
    <source>
        <tissue evidence="16">Whole body</tissue>
    </source>
</reference>
<dbReference type="FunFam" id="1.10.630.10:FF:000182">
    <property type="entry name" value="Cytochrome P450 3A4"/>
    <property type="match status" value="1"/>
</dbReference>
<dbReference type="PANTHER" id="PTHR24291">
    <property type="entry name" value="CYTOCHROME P450 FAMILY 4"/>
    <property type="match status" value="1"/>
</dbReference>
<name>A0A2J7RLJ8_9NEOP</name>
<accession>A0A2J7RLJ8</accession>
<sequence>MLDWVLTAVGTVVFLVVAMFHVVFLYNWSWLFRRADCTKIDMIPGPKQVPFFGNIFLLKQPEGGLSKQFLRLYKEYAPTFRLWVLGFPEVFITDPEDIEVILSSPSHITKSLDYNLLRAWLGNGLLTSAGNKWHEHRKFLTPAFHFKILEEYVKVFNYNSQILVKKLEAQVGEPYVDITSYVTMCTLDIICETAMGIQIHAQNDGEAEYIKAVRRMTKVVVKRQFTPWLHKDYIYYSSPLGREEGRLLQILHGFTDQVIKERREEYKTTHKSDDNNKSRRRRRLAFLDLLIEMSEREGRLSDADIQEEVDTFMFEGHDTTSVAISWALHLLGSHPEIQDKVVKELQDIFGDSGREATYEDLQQMKYLEQVIKEALRLYPSVPAFSRYLEVDVKIKNYTLPAGTQTPILPFLIHRNPKVFPNPEEFNPDNFLPEKVLNRHPFAYLPFSAGPRNCIGQKFAMLEEKVVLSSVLRKLRLQSLDTREDIPLLLELILRPKDGLRIKISSR</sequence>
<keyword evidence="7" id="KW-0256">Endoplasmic reticulum</keyword>
<evidence type="ECO:0000256" key="11">
    <source>
        <dbReference type="ARBA" id="ARBA00023033"/>
    </source>
</evidence>
<evidence type="ECO:0000256" key="8">
    <source>
        <dbReference type="ARBA" id="ARBA00022848"/>
    </source>
</evidence>
<evidence type="ECO:0000256" key="4">
    <source>
        <dbReference type="ARBA" id="ARBA00010617"/>
    </source>
</evidence>
<keyword evidence="11 14" id="KW-0503">Monooxygenase</keyword>
<evidence type="ECO:0000256" key="15">
    <source>
        <dbReference type="SAM" id="Phobius"/>
    </source>
</evidence>
<dbReference type="GO" id="GO:0005506">
    <property type="term" value="F:iron ion binding"/>
    <property type="evidence" value="ECO:0007669"/>
    <property type="project" value="InterPro"/>
</dbReference>
<evidence type="ECO:0000256" key="7">
    <source>
        <dbReference type="ARBA" id="ARBA00022824"/>
    </source>
</evidence>
<comment type="subcellular location">
    <subcellularLocation>
        <location evidence="3">Endoplasmic reticulum membrane</location>
        <topology evidence="3">Peripheral membrane protein</topology>
    </subcellularLocation>
    <subcellularLocation>
        <location evidence="2">Microsome membrane</location>
        <topology evidence="2">Peripheral membrane protein</topology>
    </subcellularLocation>
</comment>
<dbReference type="GO" id="GO:0020037">
    <property type="term" value="F:heme binding"/>
    <property type="evidence" value="ECO:0007669"/>
    <property type="project" value="InterPro"/>
</dbReference>
<dbReference type="Proteomes" id="UP000235965">
    <property type="component" value="Unassembled WGS sequence"/>
</dbReference>
<keyword evidence="10 13" id="KW-0408">Iron</keyword>
<dbReference type="InterPro" id="IPR050196">
    <property type="entry name" value="Cytochrome_P450_Monoox"/>
</dbReference>
<dbReference type="Gene3D" id="1.10.630.10">
    <property type="entry name" value="Cytochrome P450"/>
    <property type="match status" value="1"/>
</dbReference>
<keyword evidence="17" id="KW-1185">Reference proteome</keyword>
<evidence type="ECO:0000313" key="17">
    <source>
        <dbReference type="Proteomes" id="UP000235965"/>
    </source>
</evidence>
<feature type="transmembrane region" description="Helical" evidence="15">
    <location>
        <begin position="6"/>
        <end position="26"/>
    </location>
</feature>
<evidence type="ECO:0000256" key="5">
    <source>
        <dbReference type="ARBA" id="ARBA00022617"/>
    </source>
</evidence>
<dbReference type="InterPro" id="IPR002401">
    <property type="entry name" value="Cyt_P450_E_grp-I"/>
</dbReference>
<evidence type="ECO:0000256" key="14">
    <source>
        <dbReference type="RuleBase" id="RU000461"/>
    </source>
</evidence>
<dbReference type="STRING" id="105785.A0A2J7RLJ8"/>
<keyword evidence="9 14" id="KW-0560">Oxidoreductase</keyword>
<evidence type="ECO:0000256" key="10">
    <source>
        <dbReference type="ARBA" id="ARBA00023004"/>
    </source>
</evidence>
<dbReference type="SUPFAM" id="SSF48264">
    <property type="entry name" value="Cytochrome P450"/>
    <property type="match status" value="1"/>
</dbReference>
<evidence type="ECO:0000313" key="16">
    <source>
        <dbReference type="EMBL" id="PNF41679.1"/>
    </source>
</evidence>
<dbReference type="InterPro" id="IPR017972">
    <property type="entry name" value="Cyt_P450_CS"/>
</dbReference>
<gene>
    <name evidence="16" type="ORF">B7P43_G03433</name>
</gene>
<dbReference type="PRINTS" id="PR00385">
    <property type="entry name" value="P450"/>
</dbReference>
<keyword evidence="5 13" id="KW-0349">Heme</keyword>
<proteinExistence type="inferred from homology"/>
<evidence type="ECO:0000256" key="3">
    <source>
        <dbReference type="ARBA" id="ARBA00004406"/>
    </source>
</evidence>
<comment type="cofactor">
    <cofactor evidence="1 13">
        <name>heme</name>
        <dbReference type="ChEBI" id="CHEBI:30413"/>
    </cofactor>
</comment>